<dbReference type="PANTHER" id="PTHR43205">
    <property type="entry name" value="PROSTAGLANDIN REDUCTASE"/>
    <property type="match status" value="1"/>
</dbReference>
<evidence type="ECO:0000256" key="31">
    <source>
        <dbReference type="ARBA" id="ARBA00049068"/>
    </source>
</evidence>
<dbReference type="OMA" id="WMSDIPQ"/>
<keyword evidence="13" id="KW-0560">Oxidoreductase</keyword>
<evidence type="ECO:0000256" key="18">
    <source>
        <dbReference type="ARBA" id="ARBA00032297"/>
    </source>
</evidence>
<dbReference type="InParanoid" id="A0A7M7P8E5"/>
<evidence type="ECO:0000256" key="2">
    <source>
        <dbReference type="ARBA" id="ARBA00010460"/>
    </source>
</evidence>
<comment type="catalytic activity">
    <reaction evidence="23">
        <text>leukotriene B4 + NADP(+) = 12-oxo-leukotriene B4 + NADPH + H(+)</text>
        <dbReference type="Rhea" id="RHEA:50608"/>
        <dbReference type="ChEBI" id="CHEBI:15378"/>
        <dbReference type="ChEBI" id="CHEBI:57461"/>
        <dbReference type="ChEBI" id="CHEBI:57783"/>
        <dbReference type="ChEBI" id="CHEBI:58349"/>
        <dbReference type="ChEBI" id="CHEBI:133309"/>
    </reaction>
    <physiologicalReaction direction="left-to-right" evidence="23">
        <dbReference type="Rhea" id="RHEA:50609"/>
    </physiologicalReaction>
</comment>
<name>A0A7M7P8E5_STRPU</name>
<reference evidence="36" key="2">
    <citation type="submission" date="2021-01" db="UniProtKB">
        <authorList>
            <consortium name="EnsemblMetazoa"/>
        </authorList>
    </citation>
    <scope>IDENTIFICATION</scope>
</reference>
<evidence type="ECO:0000256" key="33">
    <source>
        <dbReference type="ARBA" id="ARBA00049179"/>
    </source>
</evidence>
<comment type="catalytic activity">
    <reaction evidence="26">
        <text>nonan-2-one + NADP(+) = (3E)-nonen-2-one + NADPH + H(+)</text>
        <dbReference type="Rhea" id="RHEA:50616"/>
        <dbReference type="ChEBI" id="CHEBI:15378"/>
        <dbReference type="ChEBI" id="CHEBI:57783"/>
        <dbReference type="ChEBI" id="CHEBI:58349"/>
        <dbReference type="ChEBI" id="CHEBI:77927"/>
        <dbReference type="ChEBI" id="CHEBI:133457"/>
    </reaction>
    <physiologicalReaction direction="right-to-left" evidence="26">
        <dbReference type="Rhea" id="RHEA:50618"/>
    </physiologicalReaction>
</comment>
<evidence type="ECO:0000256" key="4">
    <source>
        <dbReference type="ARBA" id="ARBA00011981"/>
    </source>
</evidence>
<protein>
    <recommendedName>
        <fullName evidence="6">Prostaglandin reductase 1</fullName>
        <ecNumber evidence="4">1.3.1.48</ecNumber>
        <ecNumber evidence="5">1.3.1.74</ecNumber>
    </recommendedName>
    <alternativeName>
        <fullName evidence="19">15-oxoprostaglandin 13-reductase</fullName>
    </alternativeName>
    <alternativeName>
        <fullName evidence="17">Dithiolethione-inducible gene 1 protein</fullName>
    </alternativeName>
    <alternativeName>
        <fullName evidence="16">Leukotriene B4 12-hydroxydehydrogenase</fullName>
    </alternativeName>
    <alternativeName>
        <fullName evidence="18">NAD(P)H-dependent alkenal/one oxidoreductase</fullName>
    </alternativeName>
</protein>
<evidence type="ECO:0000256" key="34">
    <source>
        <dbReference type="ARBA" id="ARBA00049368"/>
    </source>
</evidence>
<dbReference type="Pfam" id="PF00107">
    <property type="entry name" value="ADH_zinc_N"/>
    <property type="match status" value="1"/>
</dbReference>
<reference evidence="37" key="1">
    <citation type="submission" date="2015-02" db="EMBL/GenBank/DDBJ databases">
        <title>Genome sequencing for Strongylocentrotus purpuratus.</title>
        <authorList>
            <person name="Murali S."/>
            <person name="Liu Y."/>
            <person name="Vee V."/>
            <person name="English A."/>
            <person name="Wang M."/>
            <person name="Skinner E."/>
            <person name="Han Y."/>
            <person name="Muzny D.M."/>
            <person name="Worley K.C."/>
            <person name="Gibbs R.A."/>
        </authorList>
    </citation>
    <scope>NUCLEOTIDE SEQUENCE</scope>
</reference>
<comment type="catalytic activity">
    <reaction evidence="28">
        <text>4-hydroxynonanal + NADP(+) = (E)-4-hydroxynon-2-enal + NADPH + H(+)</text>
        <dbReference type="Rhea" id="RHEA:64736"/>
        <dbReference type="ChEBI" id="CHEBI:15378"/>
        <dbReference type="ChEBI" id="CHEBI:57783"/>
        <dbReference type="ChEBI" id="CHEBI:58349"/>
        <dbReference type="ChEBI" id="CHEBI:58968"/>
        <dbReference type="ChEBI" id="CHEBI:156112"/>
    </reaction>
    <physiologicalReaction direction="right-to-left" evidence="28">
        <dbReference type="Rhea" id="RHEA:64738"/>
    </physiologicalReaction>
</comment>
<dbReference type="AlphaFoldDB" id="A0A7M7P8E5"/>
<evidence type="ECO:0000313" key="37">
    <source>
        <dbReference type="Proteomes" id="UP000007110"/>
    </source>
</evidence>
<evidence type="ECO:0000256" key="25">
    <source>
        <dbReference type="ARBA" id="ARBA00047903"/>
    </source>
</evidence>
<accession>A0A7M7P8E5</accession>
<dbReference type="EC" id="1.3.1.74" evidence="5"/>
<comment type="similarity">
    <text evidence="2">Belongs to the NADP-dependent oxidoreductase L4BD family.</text>
</comment>
<evidence type="ECO:0000256" key="30">
    <source>
        <dbReference type="ARBA" id="ARBA00048953"/>
    </source>
</evidence>
<evidence type="ECO:0000256" key="10">
    <source>
        <dbReference type="ARBA" id="ARBA00022832"/>
    </source>
</evidence>
<proteinExistence type="inferred from homology"/>
<comment type="catalytic activity">
    <reaction evidence="20">
        <text>octanal + NADP(+) = (2E)-octenal + NADPH + H(+)</text>
        <dbReference type="Rhea" id="RHEA:50780"/>
        <dbReference type="ChEBI" id="CHEBI:15378"/>
        <dbReference type="ChEBI" id="CHEBI:17935"/>
        <dbReference type="ChEBI" id="CHEBI:57783"/>
        <dbReference type="ChEBI" id="CHEBI:58349"/>
        <dbReference type="ChEBI" id="CHEBI:61748"/>
    </reaction>
    <physiologicalReaction direction="right-to-left" evidence="20">
        <dbReference type="Rhea" id="RHEA:50782"/>
    </physiologicalReaction>
</comment>
<evidence type="ECO:0000256" key="21">
    <source>
        <dbReference type="ARBA" id="ARBA00047617"/>
    </source>
</evidence>
<dbReference type="GO" id="GO:0006693">
    <property type="term" value="P:prostaglandin metabolic process"/>
    <property type="evidence" value="ECO:0000318"/>
    <property type="project" value="GO_Central"/>
</dbReference>
<comment type="catalytic activity">
    <reaction evidence="25">
        <text>dodecanal + NADP(+) = (2E)-dodecenal + NADPH + H(+)</text>
        <dbReference type="Rhea" id="RHEA:50784"/>
        <dbReference type="ChEBI" id="CHEBI:15378"/>
        <dbReference type="ChEBI" id="CHEBI:27836"/>
        <dbReference type="ChEBI" id="CHEBI:57783"/>
        <dbReference type="ChEBI" id="CHEBI:58349"/>
        <dbReference type="ChEBI" id="CHEBI:133741"/>
    </reaction>
    <physiologicalReaction direction="right-to-left" evidence="25">
        <dbReference type="Rhea" id="RHEA:50786"/>
    </physiologicalReaction>
</comment>
<evidence type="ECO:0000256" key="27">
    <source>
        <dbReference type="ARBA" id="ARBA00048290"/>
    </source>
</evidence>
<keyword evidence="15" id="KW-0379">Hydroxylation</keyword>
<dbReference type="Pfam" id="PF16884">
    <property type="entry name" value="ADH_N_2"/>
    <property type="match status" value="1"/>
</dbReference>
<dbReference type="SUPFAM" id="SSF51735">
    <property type="entry name" value="NAD(P)-binding Rossmann-fold domains"/>
    <property type="match status" value="1"/>
</dbReference>
<feature type="domain" description="Enoyl reductase (ER)" evidence="35">
    <location>
        <begin position="19"/>
        <end position="326"/>
    </location>
</feature>
<evidence type="ECO:0000313" key="36">
    <source>
        <dbReference type="EnsemblMetazoa" id="XP_030847563"/>
    </source>
</evidence>
<evidence type="ECO:0000256" key="6">
    <source>
        <dbReference type="ARBA" id="ARBA00020651"/>
    </source>
</evidence>
<dbReference type="InterPro" id="IPR011032">
    <property type="entry name" value="GroES-like_sf"/>
</dbReference>
<comment type="catalytic activity">
    <reaction evidence="22">
        <text>pentan-2-one + NADP(+) = (E)-pent-3-en-2-one + NADPH + H(+)</text>
        <dbReference type="Rhea" id="RHEA:50788"/>
        <dbReference type="ChEBI" id="CHEBI:15378"/>
        <dbReference type="ChEBI" id="CHEBI:16472"/>
        <dbReference type="ChEBI" id="CHEBI:57783"/>
        <dbReference type="ChEBI" id="CHEBI:58349"/>
        <dbReference type="ChEBI" id="CHEBI:145276"/>
    </reaction>
    <physiologicalReaction direction="right-to-left" evidence="22">
        <dbReference type="Rhea" id="RHEA:50790"/>
    </physiologicalReaction>
</comment>
<dbReference type="InterPro" id="IPR045010">
    <property type="entry name" value="MDR_fam"/>
</dbReference>
<dbReference type="InterPro" id="IPR041694">
    <property type="entry name" value="ADH_N_2"/>
</dbReference>
<comment type="catalytic activity">
    <reaction evidence="34">
        <text>hexanal + NADP(+) = (E)-hex-2-enal + NADPH + H(+)</text>
        <dbReference type="Rhea" id="RHEA:50776"/>
        <dbReference type="ChEBI" id="CHEBI:15378"/>
        <dbReference type="ChEBI" id="CHEBI:28913"/>
        <dbReference type="ChEBI" id="CHEBI:57783"/>
        <dbReference type="ChEBI" id="CHEBI:58349"/>
        <dbReference type="ChEBI" id="CHEBI:88528"/>
    </reaction>
    <physiologicalReaction direction="right-to-left" evidence="34">
        <dbReference type="Rhea" id="RHEA:50778"/>
    </physiologicalReaction>
</comment>
<keyword evidence="10" id="KW-0276">Fatty acid metabolism</keyword>
<evidence type="ECO:0000256" key="29">
    <source>
        <dbReference type="ARBA" id="ARBA00048591"/>
    </source>
</evidence>
<evidence type="ECO:0000256" key="20">
    <source>
        <dbReference type="ARBA" id="ARBA00047461"/>
    </source>
</evidence>
<keyword evidence="14" id="KW-0443">Lipid metabolism</keyword>
<dbReference type="Gene3D" id="3.90.180.10">
    <property type="entry name" value="Medium-chain alcohol dehydrogenases, catalytic domain"/>
    <property type="match status" value="1"/>
</dbReference>
<keyword evidence="11" id="KW-0521">NADP</keyword>
<evidence type="ECO:0000256" key="11">
    <source>
        <dbReference type="ARBA" id="ARBA00022857"/>
    </source>
</evidence>
<comment type="catalytic activity">
    <reaction evidence="29">
        <text>20-hydroxy-leukotriene B4 + NADP(+) = 12-oxo-20-hydroxy-leukotriene B4 + NADPH + H(+)</text>
        <dbReference type="Rhea" id="RHEA:51208"/>
        <dbReference type="ChEBI" id="CHEBI:15378"/>
        <dbReference type="ChEBI" id="CHEBI:57460"/>
        <dbReference type="ChEBI" id="CHEBI:57783"/>
        <dbReference type="ChEBI" id="CHEBI:58349"/>
        <dbReference type="ChEBI" id="CHEBI:133346"/>
    </reaction>
    <physiologicalReaction direction="left-to-right" evidence="29">
        <dbReference type="Rhea" id="RHEA:51209"/>
    </physiologicalReaction>
</comment>
<evidence type="ECO:0000256" key="28">
    <source>
        <dbReference type="ARBA" id="ARBA00048387"/>
    </source>
</evidence>
<comment type="catalytic activity">
    <reaction evidence="32">
        <text>13,14-dihydro-15-oxo-prostaglandin E1 + NADP(+) = 15-oxoprostaglandin E1 + NADPH + H(+)</text>
        <dbReference type="Rhea" id="RHEA:50584"/>
        <dbReference type="ChEBI" id="CHEBI:15378"/>
        <dbReference type="ChEBI" id="CHEBI:57401"/>
        <dbReference type="ChEBI" id="CHEBI:57783"/>
        <dbReference type="ChEBI" id="CHEBI:58349"/>
        <dbReference type="ChEBI" id="CHEBI:133408"/>
    </reaction>
    <physiologicalReaction direction="right-to-left" evidence="32">
        <dbReference type="Rhea" id="RHEA:50586"/>
    </physiologicalReaction>
</comment>
<dbReference type="GO" id="GO:0047522">
    <property type="term" value="F:15-oxoprostaglandin 13-reductase [NAD(P)+] activity"/>
    <property type="evidence" value="ECO:0000318"/>
    <property type="project" value="GO_Central"/>
</dbReference>
<comment type="catalytic activity">
    <reaction evidence="21">
        <text>decanal + NADP(+) = (2E)-decenal + NADPH + H(+)</text>
        <dbReference type="Rhea" id="RHEA:50612"/>
        <dbReference type="ChEBI" id="CHEBI:15378"/>
        <dbReference type="ChEBI" id="CHEBI:31457"/>
        <dbReference type="ChEBI" id="CHEBI:57783"/>
        <dbReference type="ChEBI" id="CHEBI:58349"/>
        <dbReference type="ChEBI" id="CHEBI:133455"/>
    </reaction>
    <physiologicalReaction direction="right-to-left" evidence="21">
        <dbReference type="Rhea" id="RHEA:50614"/>
    </physiologicalReaction>
</comment>
<comment type="catalytic activity">
    <reaction evidence="27">
        <text>13,14-dihydro-15-oxo-PGF2alpha + NADP(+) = 15-oxoprostaglandin F2alpha + NADPH + H(+)</text>
        <dbReference type="Rhea" id="RHEA:50588"/>
        <dbReference type="ChEBI" id="CHEBI:15378"/>
        <dbReference type="ChEBI" id="CHEBI:57783"/>
        <dbReference type="ChEBI" id="CHEBI:58349"/>
        <dbReference type="ChEBI" id="CHEBI:133374"/>
        <dbReference type="ChEBI" id="CHEBI:133409"/>
    </reaction>
    <physiologicalReaction direction="right-to-left" evidence="27">
        <dbReference type="Rhea" id="RHEA:50590"/>
    </physiologicalReaction>
</comment>
<comment type="subcellular location">
    <subcellularLocation>
        <location evidence="1">Cytoplasm</location>
    </subcellularLocation>
</comment>
<comment type="catalytic activity">
    <reaction evidence="31">
        <text>(5S,12S)-dihydroxy-(6E,10E,12E,14Z)-eicosatetraenoate + NADP(+) = 12-oxo-(5S)-hydroxy-(6E,8E,10E,14Z)-eicosatetraenoate + NADPH + H(+)</text>
        <dbReference type="Rhea" id="RHEA:51212"/>
        <dbReference type="ChEBI" id="CHEBI:15378"/>
        <dbReference type="ChEBI" id="CHEBI:57783"/>
        <dbReference type="ChEBI" id="CHEBI:58349"/>
        <dbReference type="ChEBI" id="CHEBI:133974"/>
        <dbReference type="ChEBI" id="CHEBI:133975"/>
    </reaction>
    <physiologicalReaction direction="left-to-right" evidence="31">
        <dbReference type="Rhea" id="RHEA:51213"/>
    </physiologicalReaction>
</comment>
<dbReference type="InterPro" id="IPR020843">
    <property type="entry name" value="ER"/>
</dbReference>
<evidence type="ECO:0000256" key="8">
    <source>
        <dbReference type="ARBA" id="ARBA00022501"/>
    </source>
</evidence>
<evidence type="ECO:0000256" key="23">
    <source>
        <dbReference type="ARBA" id="ARBA00047871"/>
    </source>
</evidence>
<comment type="catalytic activity">
    <reaction evidence="33">
        <text>an n-alkanal + NADP(+) = an alk-2-enal + NADPH + H(+)</text>
        <dbReference type="Rhea" id="RHEA:13737"/>
        <dbReference type="ChEBI" id="CHEBI:12834"/>
        <dbReference type="ChEBI" id="CHEBI:13757"/>
        <dbReference type="ChEBI" id="CHEBI:15378"/>
        <dbReference type="ChEBI" id="CHEBI:57783"/>
        <dbReference type="ChEBI" id="CHEBI:58349"/>
        <dbReference type="EC" id="1.3.1.74"/>
    </reaction>
    <physiologicalReaction direction="right-to-left" evidence="33">
        <dbReference type="Rhea" id="RHEA:13739"/>
    </physiologicalReaction>
</comment>
<dbReference type="OrthoDB" id="809632at2759"/>
<keyword evidence="37" id="KW-1185">Reference proteome</keyword>
<evidence type="ECO:0000256" key="12">
    <source>
        <dbReference type="ARBA" id="ARBA00022990"/>
    </source>
</evidence>
<evidence type="ECO:0000256" key="22">
    <source>
        <dbReference type="ARBA" id="ARBA00047742"/>
    </source>
</evidence>
<dbReference type="SMART" id="SM00829">
    <property type="entry name" value="PKS_ER"/>
    <property type="match status" value="1"/>
</dbReference>
<comment type="catalytic activity">
    <reaction evidence="24">
        <text>13,14-dihydro-15-oxo-prostaglandin F1alpha + NADP(+) = 15-oxoprostaglandin F1alpha + NADPH + H(+)</text>
        <dbReference type="Rhea" id="RHEA:50592"/>
        <dbReference type="ChEBI" id="CHEBI:15378"/>
        <dbReference type="ChEBI" id="CHEBI:57783"/>
        <dbReference type="ChEBI" id="CHEBI:58349"/>
        <dbReference type="ChEBI" id="CHEBI:79072"/>
        <dbReference type="ChEBI" id="CHEBI:133411"/>
    </reaction>
    <physiologicalReaction direction="right-to-left" evidence="24">
        <dbReference type="Rhea" id="RHEA:50594"/>
    </physiologicalReaction>
</comment>
<evidence type="ECO:0000256" key="19">
    <source>
        <dbReference type="ARBA" id="ARBA00033119"/>
    </source>
</evidence>
<evidence type="ECO:0000256" key="7">
    <source>
        <dbReference type="ARBA" id="ARBA00022490"/>
    </source>
</evidence>
<dbReference type="GO" id="GO:0032440">
    <property type="term" value="F:2-alkenal reductase [NAD(P)H] activity"/>
    <property type="evidence" value="ECO:0007669"/>
    <property type="project" value="UniProtKB-EC"/>
</dbReference>
<keyword evidence="7" id="KW-0963">Cytoplasm</keyword>
<evidence type="ECO:0000256" key="9">
    <source>
        <dbReference type="ARBA" id="ARBA00022553"/>
    </source>
</evidence>
<dbReference type="GO" id="GO:0005737">
    <property type="term" value="C:cytoplasm"/>
    <property type="evidence" value="ECO:0007669"/>
    <property type="project" value="UniProtKB-SubCell"/>
</dbReference>
<dbReference type="InterPro" id="IPR013149">
    <property type="entry name" value="ADH-like_C"/>
</dbReference>
<dbReference type="InterPro" id="IPR036291">
    <property type="entry name" value="NAD(P)-bd_dom_sf"/>
</dbReference>
<evidence type="ECO:0000256" key="15">
    <source>
        <dbReference type="ARBA" id="ARBA00023278"/>
    </source>
</evidence>
<dbReference type="RefSeq" id="XP_030847563.1">
    <property type="nucleotide sequence ID" value="XM_030991703.1"/>
</dbReference>
<evidence type="ECO:0000256" key="24">
    <source>
        <dbReference type="ARBA" id="ARBA00047878"/>
    </source>
</evidence>
<keyword evidence="9" id="KW-0597">Phosphoprotein</keyword>
<comment type="subunit">
    <text evidence="3">Monomer or homodimer.</text>
</comment>
<dbReference type="SUPFAM" id="SSF50129">
    <property type="entry name" value="GroES-like"/>
    <property type="match status" value="1"/>
</dbReference>
<dbReference type="KEGG" id="spu:574548"/>
<evidence type="ECO:0000256" key="32">
    <source>
        <dbReference type="ARBA" id="ARBA00049070"/>
    </source>
</evidence>
<dbReference type="CDD" id="cd08294">
    <property type="entry name" value="leukotriene_B4_DH_like"/>
    <property type="match status" value="1"/>
</dbReference>
<keyword evidence="8" id="KW-0644">Prostaglandin metabolism</keyword>
<evidence type="ECO:0000256" key="13">
    <source>
        <dbReference type="ARBA" id="ARBA00023002"/>
    </source>
</evidence>
<dbReference type="Proteomes" id="UP000007110">
    <property type="component" value="Unassembled WGS sequence"/>
</dbReference>
<evidence type="ECO:0000259" key="35">
    <source>
        <dbReference type="SMART" id="SM00829"/>
    </source>
</evidence>
<dbReference type="EC" id="1.3.1.48" evidence="4"/>
<dbReference type="Gene3D" id="3.40.50.720">
    <property type="entry name" value="NAD(P)-binding Rossmann-like Domain"/>
    <property type="match status" value="1"/>
</dbReference>
<evidence type="ECO:0000256" key="3">
    <source>
        <dbReference type="ARBA" id="ARBA00011852"/>
    </source>
</evidence>
<dbReference type="EnsemblMetazoa" id="XM_030991703">
    <property type="protein sequence ID" value="XP_030847563"/>
    <property type="gene ID" value="LOC574548"/>
</dbReference>
<comment type="catalytic activity">
    <reaction evidence="30">
        <text>6-trans-leukotriene B4 + NADP(+) = 12-oxo-(5S)-hydroxy-(6E,8E,10E,14Z)-eicosatetraenoate + NADPH + H(+)</text>
        <dbReference type="Rhea" id="RHEA:51204"/>
        <dbReference type="ChEBI" id="CHEBI:15378"/>
        <dbReference type="ChEBI" id="CHEBI:57783"/>
        <dbReference type="ChEBI" id="CHEBI:58349"/>
        <dbReference type="ChEBI" id="CHEBI:90723"/>
        <dbReference type="ChEBI" id="CHEBI:133974"/>
    </reaction>
    <physiologicalReaction direction="left-to-right" evidence="30">
        <dbReference type="Rhea" id="RHEA:51205"/>
    </physiologicalReaction>
</comment>
<dbReference type="FunFam" id="3.40.50.720:FF:000121">
    <property type="entry name" value="Prostaglandin reductase 2"/>
    <property type="match status" value="1"/>
</dbReference>
<sequence>MPGKGKRWMLAKHFDGFPKESDMRLEEFDIPELKEGEILMEAEYISVDPYMRPYSAKAPLNTLMIGQQVAKVIESRNADFPVGTWALPLTGWTTHSVSDGKNLMKAPPLPEEIPRSYTIGSLGMTGVTAYFGLLDVSDPKPGETVLVSGAAGAVGNVVGQIAKIKGCRVIGSAGSEEKCEYLKELGFDEVFNYKTTPNLDAKLKELAPDGIDVYFDNVGGEFAATAILNMKIGGRISCCGSISGYNLKEKQLLPSLFGVMVTNHLKMQGFNVMQYMTRWAEAVTQLSKWINEGKLKVREHRTDGFENMFKAFTDLFTGANTGKAIVKV</sequence>
<dbReference type="InterPro" id="IPR014190">
    <property type="entry name" value="PTGR1"/>
</dbReference>
<evidence type="ECO:0000256" key="1">
    <source>
        <dbReference type="ARBA" id="ARBA00004496"/>
    </source>
</evidence>
<evidence type="ECO:0000256" key="14">
    <source>
        <dbReference type="ARBA" id="ARBA00023098"/>
    </source>
</evidence>
<evidence type="ECO:0000256" key="26">
    <source>
        <dbReference type="ARBA" id="ARBA00048066"/>
    </source>
</evidence>
<keyword evidence="12" id="KW-0007">Acetylation</keyword>
<evidence type="ECO:0000256" key="17">
    <source>
        <dbReference type="ARBA" id="ARBA00032255"/>
    </source>
</evidence>
<dbReference type="PANTHER" id="PTHR43205:SF7">
    <property type="entry name" value="PROSTAGLANDIN REDUCTASE 1"/>
    <property type="match status" value="1"/>
</dbReference>
<organism evidence="36 37">
    <name type="scientific">Strongylocentrotus purpuratus</name>
    <name type="common">Purple sea urchin</name>
    <dbReference type="NCBI Taxonomy" id="7668"/>
    <lineage>
        <taxon>Eukaryota</taxon>
        <taxon>Metazoa</taxon>
        <taxon>Echinodermata</taxon>
        <taxon>Eleutherozoa</taxon>
        <taxon>Echinozoa</taxon>
        <taxon>Echinoidea</taxon>
        <taxon>Euechinoidea</taxon>
        <taxon>Echinacea</taxon>
        <taxon>Camarodonta</taxon>
        <taxon>Echinidea</taxon>
        <taxon>Strongylocentrotidae</taxon>
        <taxon>Strongylocentrotus</taxon>
    </lineage>
</organism>
<evidence type="ECO:0000256" key="5">
    <source>
        <dbReference type="ARBA" id="ARBA00012410"/>
    </source>
</evidence>
<evidence type="ECO:0000256" key="16">
    <source>
        <dbReference type="ARBA" id="ARBA00031851"/>
    </source>
</evidence>
<dbReference type="GeneID" id="574548"/>